<dbReference type="GO" id="GO:0010181">
    <property type="term" value="F:FMN binding"/>
    <property type="evidence" value="ECO:0007669"/>
    <property type="project" value="InterPro"/>
</dbReference>
<sequence length="180" mass="18771">MFRRAILLITGTITAVTGVLVYQPPKLSSVATSSQPIPDAPAPTQSNNSPSTKPSNKPTTKPATKPSPANPSSKPTPTPTPTSKTTLVSGIFAGNTIQTQFGPVQVEITVKDGVVSSSKALQYPNGDRRSLSISQQAVPYLNEQTLGVVSASQVQGVSRATYTSNGWRHSLQSALSKAGL</sequence>
<dbReference type="GO" id="GO:0016020">
    <property type="term" value="C:membrane"/>
    <property type="evidence" value="ECO:0007669"/>
    <property type="project" value="InterPro"/>
</dbReference>
<reference evidence="3" key="1">
    <citation type="submission" date="2020-05" db="EMBL/GenBank/DDBJ databases">
        <authorList>
            <person name="Chiriac C."/>
            <person name="Salcher M."/>
            <person name="Ghai R."/>
            <person name="Kavagutti S V."/>
        </authorList>
    </citation>
    <scope>NUCLEOTIDE SEQUENCE</scope>
</reference>
<dbReference type="EMBL" id="CAFBMP010000029">
    <property type="protein sequence ID" value="CAB4905902.1"/>
    <property type="molecule type" value="Genomic_DNA"/>
</dbReference>
<feature type="compositionally biased region" description="Low complexity" evidence="1">
    <location>
        <begin position="46"/>
        <end position="73"/>
    </location>
</feature>
<proteinExistence type="predicted"/>
<gene>
    <name evidence="3" type="ORF">UFOPK3608_00622</name>
</gene>
<dbReference type="SMART" id="SM00900">
    <property type="entry name" value="FMN_bind"/>
    <property type="match status" value="1"/>
</dbReference>
<dbReference type="Pfam" id="PF04205">
    <property type="entry name" value="FMN_bind"/>
    <property type="match status" value="1"/>
</dbReference>
<dbReference type="AlphaFoldDB" id="A0A6J7GCD3"/>
<dbReference type="InterPro" id="IPR007329">
    <property type="entry name" value="FMN-bd"/>
</dbReference>
<evidence type="ECO:0000313" key="3">
    <source>
        <dbReference type="EMBL" id="CAB4905902.1"/>
    </source>
</evidence>
<feature type="domain" description="FMN-binding" evidence="2">
    <location>
        <begin position="100"/>
        <end position="178"/>
    </location>
</feature>
<evidence type="ECO:0000256" key="1">
    <source>
        <dbReference type="SAM" id="MobiDB-lite"/>
    </source>
</evidence>
<organism evidence="3">
    <name type="scientific">freshwater metagenome</name>
    <dbReference type="NCBI Taxonomy" id="449393"/>
    <lineage>
        <taxon>unclassified sequences</taxon>
        <taxon>metagenomes</taxon>
        <taxon>ecological metagenomes</taxon>
    </lineage>
</organism>
<name>A0A6J7GCD3_9ZZZZ</name>
<feature type="region of interest" description="Disordered" evidence="1">
    <location>
        <begin position="29"/>
        <end position="86"/>
    </location>
</feature>
<protein>
    <submittedName>
        <fullName evidence="3">Unannotated protein</fullName>
    </submittedName>
</protein>
<accession>A0A6J7GCD3</accession>
<evidence type="ECO:0000259" key="2">
    <source>
        <dbReference type="SMART" id="SM00900"/>
    </source>
</evidence>